<protein>
    <submittedName>
        <fullName evidence="1">Uncharacterized protein</fullName>
    </submittedName>
</protein>
<comment type="caution">
    <text evidence="1">The sequence shown here is derived from an EMBL/GenBank/DDBJ whole genome shotgun (WGS) entry which is preliminary data.</text>
</comment>
<dbReference type="Proteomes" id="UP001500279">
    <property type="component" value="Unassembled WGS sequence"/>
</dbReference>
<dbReference type="EMBL" id="BAAAEW010000008">
    <property type="protein sequence ID" value="GAA0748079.1"/>
    <property type="molecule type" value="Genomic_DNA"/>
</dbReference>
<keyword evidence="2" id="KW-1185">Reference proteome</keyword>
<name>A0ABN1JWJ9_9BURK</name>
<gene>
    <name evidence="1" type="ORF">GCM10009107_17130</name>
</gene>
<evidence type="ECO:0000313" key="1">
    <source>
        <dbReference type="EMBL" id="GAA0748079.1"/>
    </source>
</evidence>
<reference evidence="1 2" key="1">
    <citation type="journal article" date="2019" name="Int. J. Syst. Evol. Microbiol.">
        <title>The Global Catalogue of Microorganisms (GCM) 10K type strain sequencing project: providing services to taxonomists for standard genome sequencing and annotation.</title>
        <authorList>
            <consortium name="The Broad Institute Genomics Platform"/>
            <consortium name="The Broad Institute Genome Sequencing Center for Infectious Disease"/>
            <person name="Wu L."/>
            <person name="Ma J."/>
        </authorList>
    </citation>
    <scope>NUCLEOTIDE SEQUENCE [LARGE SCALE GENOMIC DNA]</scope>
    <source>
        <strain evidence="1 2">JCM 15503</strain>
    </source>
</reference>
<organism evidence="1 2">
    <name type="scientific">Ideonella azotifigens</name>
    <dbReference type="NCBI Taxonomy" id="513160"/>
    <lineage>
        <taxon>Bacteria</taxon>
        <taxon>Pseudomonadati</taxon>
        <taxon>Pseudomonadota</taxon>
        <taxon>Betaproteobacteria</taxon>
        <taxon>Burkholderiales</taxon>
        <taxon>Sphaerotilaceae</taxon>
        <taxon>Ideonella</taxon>
    </lineage>
</organism>
<dbReference type="InterPro" id="IPR021295">
    <property type="entry name" value="DUF2867"/>
</dbReference>
<proteinExistence type="predicted"/>
<dbReference type="Pfam" id="PF11066">
    <property type="entry name" value="DUF2867"/>
    <property type="match status" value="1"/>
</dbReference>
<dbReference type="RefSeq" id="WP_170201005.1">
    <property type="nucleotide sequence ID" value="NZ_BAAAEW010000008.1"/>
</dbReference>
<evidence type="ECO:0000313" key="2">
    <source>
        <dbReference type="Proteomes" id="UP001500279"/>
    </source>
</evidence>
<accession>A0ABN1JWJ9</accession>
<sequence>MFRTCASVRLLDQGAIEFALSTRVACKNLFGRLYMAAISATHRKYIAPTMLAHAMGAVETAFR</sequence>